<proteinExistence type="predicted"/>
<keyword evidence="2" id="KW-1185">Reference proteome</keyword>
<dbReference type="Proteomes" id="UP000241462">
    <property type="component" value="Unassembled WGS sequence"/>
</dbReference>
<organism evidence="1 2">
    <name type="scientific">Coniella lustricola</name>
    <dbReference type="NCBI Taxonomy" id="2025994"/>
    <lineage>
        <taxon>Eukaryota</taxon>
        <taxon>Fungi</taxon>
        <taxon>Dikarya</taxon>
        <taxon>Ascomycota</taxon>
        <taxon>Pezizomycotina</taxon>
        <taxon>Sordariomycetes</taxon>
        <taxon>Sordariomycetidae</taxon>
        <taxon>Diaporthales</taxon>
        <taxon>Schizoparmaceae</taxon>
        <taxon>Coniella</taxon>
    </lineage>
</organism>
<name>A0A2T3AGF8_9PEZI</name>
<dbReference type="AlphaFoldDB" id="A0A2T3AGF8"/>
<dbReference type="EMBL" id="KZ678392">
    <property type="protein sequence ID" value="PSR97309.1"/>
    <property type="molecule type" value="Genomic_DNA"/>
</dbReference>
<evidence type="ECO:0000313" key="1">
    <source>
        <dbReference type="EMBL" id="PSR97309.1"/>
    </source>
</evidence>
<protein>
    <submittedName>
        <fullName evidence="1">Uncharacterized protein</fullName>
    </submittedName>
</protein>
<accession>A0A2T3AGF8</accession>
<gene>
    <name evidence="1" type="ORF">BD289DRAFT_107150</name>
</gene>
<sequence length="123" mass="14029">MSRCTGCSTPLKFHPTKNVAFPIVGTPTHEPLYQHSVNCTQKSGKRKAMVPRSTLVHTDPRTMTQILMLPRSHPKTWRVKDFSFVPPKGLCSAVTPYCTIRRETEAPFCDYFCSDFWHGGWLD</sequence>
<reference evidence="1 2" key="1">
    <citation type="journal article" date="2018" name="Mycol. Prog.">
        <title>Coniella lustricola, a new species from submerged detritus.</title>
        <authorList>
            <person name="Raudabaugh D.B."/>
            <person name="Iturriaga T."/>
            <person name="Carver A."/>
            <person name="Mondo S."/>
            <person name="Pangilinan J."/>
            <person name="Lipzen A."/>
            <person name="He G."/>
            <person name="Amirebrahimi M."/>
            <person name="Grigoriev I.V."/>
            <person name="Miller A.N."/>
        </authorList>
    </citation>
    <scope>NUCLEOTIDE SEQUENCE [LARGE SCALE GENOMIC DNA]</scope>
    <source>
        <strain evidence="1 2">B22-T-1</strain>
    </source>
</reference>
<evidence type="ECO:0000313" key="2">
    <source>
        <dbReference type="Proteomes" id="UP000241462"/>
    </source>
</evidence>
<dbReference type="InParanoid" id="A0A2T3AGF8"/>